<organism evidence="1 2">
    <name type="scientific">Microbacterium rhizosphaerae</name>
    <dbReference type="NCBI Taxonomy" id="1678237"/>
    <lineage>
        <taxon>Bacteria</taxon>
        <taxon>Bacillati</taxon>
        <taxon>Actinomycetota</taxon>
        <taxon>Actinomycetes</taxon>
        <taxon>Micrococcales</taxon>
        <taxon>Microbacteriaceae</taxon>
        <taxon>Microbacterium</taxon>
    </lineage>
</organism>
<sequence>MPYEPDVPDGQHLGTSRTVDGAVTGHLFDDKTNDLKGHATWRWVDEPDEDYSGDTTYATEQPRPLTPEERIIAEALAQAILTGIVVAVQVASPHVKRWWTEKFVPGVRSRARRLIAPRKPKRASKRSEQSIDTQRVFVASATGAELVVADPKIKMSRAEWKLRLQAMLDAANFQDEQRRILSVAEVVDDEAELEAVAAEELTPQQFAQQIKRMVEANPALLDSETSAELIRVLAPKS</sequence>
<gene>
    <name evidence="1" type="ORF">SM116_08680</name>
</gene>
<evidence type="ECO:0000313" key="2">
    <source>
        <dbReference type="Proteomes" id="UP001323798"/>
    </source>
</evidence>
<accession>A0ABZ0SPT0</accession>
<evidence type="ECO:0000313" key="1">
    <source>
        <dbReference type="EMBL" id="WPR91334.1"/>
    </source>
</evidence>
<keyword evidence="2" id="KW-1185">Reference proteome</keyword>
<dbReference type="Proteomes" id="UP001323798">
    <property type="component" value="Chromosome"/>
</dbReference>
<dbReference type="RefSeq" id="WP_320944035.1">
    <property type="nucleotide sequence ID" value="NZ_BAABEU010000007.1"/>
</dbReference>
<reference evidence="1 2" key="1">
    <citation type="submission" date="2023-11" db="EMBL/GenBank/DDBJ databases">
        <title>Genome sequence of Microbacterium rhizosphaerae KACC 19337.</title>
        <authorList>
            <person name="Choi H."/>
            <person name="Kim S."/>
            <person name="Kim Y."/>
            <person name="Kwon S.-W."/>
            <person name="Heo J."/>
        </authorList>
    </citation>
    <scope>NUCLEOTIDE SEQUENCE [LARGE SCALE GENOMIC DNA]</scope>
    <source>
        <strain evidence="1 2">KACC 19337</strain>
    </source>
</reference>
<protein>
    <submittedName>
        <fullName evidence="1">Uncharacterized protein</fullName>
    </submittedName>
</protein>
<name>A0ABZ0SPT0_9MICO</name>
<proteinExistence type="predicted"/>
<dbReference type="EMBL" id="CP139368">
    <property type="protein sequence ID" value="WPR91334.1"/>
    <property type="molecule type" value="Genomic_DNA"/>
</dbReference>